<dbReference type="Proteomes" id="UP000555448">
    <property type="component" value="Unassembled WGS sequence"/>
</dbReference>
<keyword evidence="2" id="KW-1185">Reference proteome</keyword>
<comment type="caution">
    <text evidence="1">The sequence shown here is derived from an EMBL/GenBank/DDBJ whole genome shotgun (WGS) entry which is preliminary data.</text>
</comment>
<dbReference type="EMBL" id="JACHLR010000016">
    <property type="protein sequence ID" value="MBB4860096.1"/>
    <property type="molecule type" value="Genomic_DNA"/>
</dbReference>
<organism evidence="1 2">
    <name type="scientific">Novosphingobium chloroacetimidivorans</name>
    <dbReference type="NCBI Taxonomy" id="1428314"/>
    <lineage>
        <taxon>Bacteria</taxon>
        <taxon>Pseudomonadati</taxon>
        <taxon>Pseudomonadota</taxon>
        <taxon>Alphaproteobacteria</taxon>
        <taxon>Sphingomonadales</taxon>
        <taxon>Sphingomonadaceae</taxon>
        <taxon>Novosphingobium</taxon>
    </lineage>
</organism>
<dbReference type="RefSeq" id="WP_184248208.1">
    <property type="nucleotide sequence ID" value="NZ_JACHLR010000016.1"/>
</dbReference>
<proteinExistence type="predicted"/>
<protein>
    <submittedName>
        <fullName evidence="1">Trehalose-6-phosphate synthase</fullName>
    </submittedName>
</protein>
<gene>
    <name evidence="1" type="ORF">HNO88_003434</name>
</gene>
<reference evidence="1 2" key="1">
    <citation type="submission" date="2020-08" db="EMBL/GenBank/DDBJ databases">
        <title>Functional genomics of gut bacteria from endangered species of beetles.</title>
        <authorList>
            <person name="Carlos-Shanley C."/>
        </authorList>
    </citation>
    <scope>NUCLEOTIDE SEQUENCE [LARGE SCALE GENOMIC DNA]</scope>
    <source>
        <strain evidence="1 2">S00245</strain>
    </source>
</reference>
<accession>A0A7W7KC75</accession>
<evidence type="ECO:0000313" key="1">
    <source>
        <dbReference type="EMBL" id="MBB4860096.1"/>
    </source>
</evidence>
<sequence>MDDARIWQYEKELWTGGNQVYSERVSKDCVMGLPAEPYVFTGEQATKAVQDTPRWDEVEFLDTQVSRPQEGLIVIAYRVQAKRADKSYHAVCTSTLRRLAHEEWDVVQHQQTPLGVIVADPADA</sequence>
<name>A0A7W7KC75_9SPHN</name>
<evidence type="ECO:0000313" key="2">
    <source>
        <dbReference type="Proteomes" id="UP000555448"/>
    </source>
</evidence>
<dbReference type="AlphaFoldDB" id="A0A7W7KC75"/>